<comment type="similarity">
    <text evidence="2">Belongs to the tumor necrosis factor family.</text>
</comment>
<comment type="caution">
    <text evidence="9">The sequence shown here is derived from an EMBL/GenBank/DDBJ whole genome shotgun (WGS) entry which is preliminary data.</text>
</comment>
<evidence type="ECO:0000256" key="3">
    <source>
        <dbReference type="ARBA" id="ARBA00022514"/>
    </source>
</evidence>
<dbReference type="PANTHER" id="PTHR11471:SF57">
    <property type="entry name" value="CD154"/>
    <property type="match status" value="1"/>
</dbReference>
<evidence type="ECO:0000256" key="5">
    <source>
        <dbReference type="SAM" id="Coils"/>
    </source>
</evidence>
<evidence type="ECO:0000313" key="9">
    <source>
        <dbReference type="EMBL" id="KAK7141405.1"/>
    </source>
</evidence>
<organism evidence="9 10">
    <name type="scientific">Phoxinus phoxinus</name>
    <name type="common">Eurasian minnow</name>
    <dbReference type="NCBI Taxonomy" id="58324"/>
    <lineage>
        <taxon>Eukaryota</taxon>
        <taxon>Metazoa</taxon>
        <taxon>Chordata</taxon>
        <taxon>Craniata</taxon>
        <taxon>Vertebrata</taxon>
        <taxon>Euteleostomi</taxon>
        <taxon>Actinopterygii</taxon>
        <taxon>Neopterygii</taxon>
        <taxon>Teleostei</taxon>
        <taxon>Ostariophysi</taxon>
        <taxon>Cypriniformes</taxon>
        <taxon>Leuciscidae</taxon>
        <taxon>Phoxininae</taxon>
        <taxon>Phoxinus</taxon>
    </lineage>
</organism>
<feature type="coiled-coil region" evidence="5">
    <location>
        <begin position="93"/>
        <end position="120"/>
    </location>
</feature>
<dbReference type="SMART" id="SM00207">
    <property type="entry name" value="TNF"/>
    <property type="match status" value="1"/>
</dbReference>
<dbReference type="GO" id="GO:0005125">
    <property type="term" value="F:cytokine activity"/>
    <property type="evidence" value="ECO:0007669"/>
    <property type="project" value="UniProtKB-KW"/>
</dbReference>
<protein>
    <recommendedName>
        <fullName evidence="8">THD domain-containing protein</fullName>
    </recommendedName>
</protein>
<feature type="domain" description="THD" evidence="8">
    <location>
        <begin position="130"/>
        <end position="269"/>
    </location>
</feature>
<dbReference type="AlphaFoldDB" id="A0AAN9CLT6"/>
<comment type="subcellular location">
    <subcellularLocation>
        <location evidence="1">Membrane</location>
    </subcellularLocation>
</comment>
<name>A0AAN9CLT6_9TELE</name>
<feature type="region of interest" description="Disordered" evidence="6">
    <location>
        <begin position="1"/>
        <end position="26"/>
    </location>
</feature>
<dbReference type="InterPro" id="IPR021184">
    <property type="entry name" value="TNF_CS"/>
</dbReference>
<evidence type="ECO:0000256" key="1">
    <source>
        <dbReference type="ARBA" id="ARBA00004370"/>
    </source>
</evidence>
<sequence>MIHTFHSSYNPPPVPPRPRDSKPQPVGNTPLVKILSLMLLMLMMLTFGGFLYLFEKLKLLQLHGSCNDVNHEDMTNARRIDDCVKDKLGEDSVAECTELIENYKADLEKISQENKKVSRLPAGSNGANGPAAHMVLLNLHQVAQSPEFMRSSNLRWDLDHSMLHEVKLSGKRDMLIIQKPGIYFIYSQITFSKRSKSALKQAIRITGPKKQEDKEVLKAFCSLNDSSSNLCTASLAGVFQLQKDQQLYVTVTNTTLVNRDSCSFGLFKLR</sequence>
<dbReference type="GO" id="GO:0005164">
    <property type="term" value="F:tumor necrosis factor receptor binding"/>
    <property type="evidence" value="ECO:0007669"/>
    <property type="project" value="InterPro"/>
</dbReference>
<dbReference type="PROSITE" id="PS00251">
    <property type="entry name" value="THD_1"/>
    <property type="match status" value="1"/>
</dbReference>
<evidence type="ECO:0000313" key="10">
    <source>
        <dbReference type="Proteomes" id="UP001364617"/>
    </source>
</evidence>
<dbReference type="EMBL" id="JAYKXH010000016">
    <property type="protein sequence ID" value="KAK7141405.1"/>
    <property type="molecule type" value="Genomic_DNA"/>
</dbReference>
<feature type="transmembrane region" description="Helical" evidence="7">
    <location>
        <begin position="34"/>
        <end position="54"/>
    </location>
</feature>
<dbReference type="GO" id="GO:0016020">
    <property type="term" value="C:membrane"/>
    <property type="evidence" value="ECO:0007669"/>
    <property type="project" value="UniProtKB-SubCell"/>
</dbReference>
<dbReference type="Proteomes" id="UP001364617">
    <property type="component" value="Unassembled WGS sequence"/>
</dbReference>
<proteinExistence type="inferred from homology"/>
<accession>A0AAN9CLT6</accession>
<evidence type="ECO:0000256" key="7">
    <source>
        <dbReference type="SAM" id="Phobius"/>
    </source>
</evidence>
<keyword evidence="5" id="KW-0175">Coiled coil</keyword>
<gene>
    <name evidence="9" type="ORF">R3I93_015530</name>
</gene>
<dbReference type="GO" id="GO:0006955">
    <property type="term" value="P:immune response"/>
    <property type="evidence" value="ECO:0007669"/>
    <property type="project" value="InterPro"/>
</dbReference>
<keyword evidence="3" id="KW-0202">Cytokine</keyword>
<keyword evidence="10" id="KW-1185">Reference proteome</keyword>
<dbReference type="SUPFAM" id="SSF49842">
    <property type="entry name" value="TNF-like"/>
    <property type="match status" value="1"/>
</dbReference>
<dbReference type="Pfam" id="PF00229">
    <property type="entry name" value="TNF"/>
    <property type="match status" value="1"/>
</dbReference>
<evidence type="ECO:0000256" key="6">
    <source>
        <dbReference type="SAM" id="MobiDB-lite"/>
    </source>
</evidence>
<dbReference type="GO" id="GO:0005615">
    <property type="term" value="C:extracellular space"/>
    <property type="evidence" value="ECO:0007669"/>
    <property type="project" value="UniProtKB-KW"/>
</dbReference>
<dbReference type="PANTHER" id="PTHR11471">
    <property type="entry name" value="TUMOR NECROSIS FACTOR FAMILY MEMBER"/>
    <property type="match status" value="1"/>
</dbReference>
<keyword evidence="4 7" id="KW-0472">Membrane</keyword>
<keyword evidence="7" id="KW-0812">Transmembrane</keyword>
<reference evidence="9 10" key="1">
    <citation type="submission" date="2024-02" db="EMBL/GenBank/DDBJ databases">
        <title>Chromosome-level genome assembly of the Eurasian Minnow (Phoxinus phoxinus).</title>
        <authorList>
            <person name="Oriowo T.O."/>
            <person name="Martin S."/>
            <person name="Stange M."/>
            <person name="Chrysostomakis Y."/>
            <person name="Brown T."/>
            <person name="Winkler S."/>
            <person name="Kukowka S."/>
            <person name="Myers E.W."/>
            <person name="Bohne A."/>
        </authorList>
    </citation>
    <scope>NUCLEOTIDE SEQUENCE [LARGE SCALE GENOMIC DNA]</scope>
    <source>
        <strain evidence="9">ZFMK-TIS-60720</strain>
        <tissue evidence="9">Whole Organism</tissue>
    </source>
</reference>
<evidence type="ECO:0000259" key="8">
    <source>
        <dbReference type="PROSITE" id="PS50049"/>
    </source>
</evidence>
<evidence type="ECO:0000256" key="4">
    <source>
        <dbReference type="ARBA" id="ARBA00023136"/>
    </source>
</evidence>
<dbReference type="Gene3D" id="2.60.120.40">
    <property type="match status" value="1"/>
</dbReference>
<keyword evidence="7" id="KW-1133">Transmembrane helix</keyword>
<dbReference type="InterPro" id="IPR006052">
    <property type="entry name" value="TNF_dom"/>
</dbReference>
<evidence type="ECO:0000256" key="2">
    <source>
        <dbReference type="ARBA" id="ARBA00008670"/>
    </source>
</evidence>
<dbReference type="PROSITE" id="PS50049">
    <property type="entry name" value="THD_2"/>
    <property type="match status" value="1"/>
</dbReference>
<dbReference type="InterPro" id="IPR008983">
    <property type="entry name" value="Tumour_necrosis_fac-like_dom"/>
</dbReference>